<gene>
    <name evidence="1" type="primary">orf1</name>
</gene>
<protein>
    <submittedName>
        <fullName evidence="1">Uncharacterized protein</fullName>
    </submittedName>
</protein>
<proteinExistence type="predicted"/>
<organism evidence="1">
    <name type="scientific">Aeromonas hydrophila</name>
    <dbReference type="NCBI Taxonomy" id="644"/>
    <lineage>
        <taxon>Bacteria</taxon>
        <taxon>Pseudomonadati</taxon>
        <taxon>Pseudomonadota</taxon>
        <taxon>Gammaproteobacteria</taxon>
        <taxon>Aeromonadales</taxon>
        <taxon>Aeromonadaceae</taxon>
        <taxon>Aeromonas</taxon>
    </lineage>
</organism>
<reference evidence="1" key="1">
    <citation type="submission" date="2018-06" db="EMBL/GenBank/DDBJ databases">
        <title>Genetic diversity of the Aeromonas Hydrophila O antigens and development of a suspension array for serotype detection.</title>
        <authorList>
            <person name="Cao H."/>
            <person name="Liu B."/>
        </authorList>
    </citation>
    <scope>NUCLEOTIDE SEQUENCE</scope>
    <source>
        <strain evidence="1">G5386</strain>
    </source>
</reference>
<accession>A0A346ACT9</accession>
<sequence>MIHRVPLGKAELSADGISGNRYLRLGSVRDRDSRKVWPGYSGSPMHVIGCAAMTAPDNGQWSSAVVWAREFCAVDDDGIPHSAGRVGDSQVKRYRGVTLSLPPRAR</sequence>
<name>A0A346ACT9_AERHY</name>
<dbReference type="EMBL" id="MH449683">
    <property type="protein sequence ID" value="AXL05051.1"/>
    <property type="molecule type" value="Genomic_DNA"/>
</dbReference>
<evidence type="ECO:0000313" key="1">
    <source>
        <dbReference type="EMBL" id="AXL05051.1"/>
    </source>
</evidence>
<dbReference type="AlphaFoldDB" id="A0A346ACT9"/>